<proteinExistence type="predicted"/>
<evidence type="ECO:0000313" key="7">
    <source>
        <dbReference type="Proteomes" id="UP001224412"/>
    </source>
</evidence>
<protein>
    <submittedName>
        <fullName evidence="6">ABC transporter ATP-binding protein</fullName>
    </submittedName>
</protein>
<dbReference type="RefSeq" id="WP_126925843.1">
    <property type="nucleotide sequence ID" value="NZ_JASNUC010000006.1"/>
</dbReference>
<dbReference type="PANTHER" id="PTHR42794">
    <property type="entry name" value="HEMIN IMPORT ATP-BINDING PROTEIN HMUV"/>
    <property type="match status" value="1"/>
</dbReference>
<comment type="caution">
    <text evidence="6">The sequence shown here is derived from an EMBL/GenBank/DDBJ whole genome shotgun (WGS) entry which is preliminary data.</text>
</comment>
<dbReference type="InterPro" id="IPR003439">
    <property type="entry name" value="ABC_transporter-like_ATP-bd"/>
</dbReference>
<dbReference type="Pfam" id="PF00005">
    <property type="entry name" value="ABC_tran"/>
    <property type="match status" value="1"/>
</dbReference>
<evidence type="ECO:0000256" key="3">
    <source>
        <dbReference type="ARBA" id="ARBA00022840"/>
    </source>
</evidence>
<dbReference type="SMART" id="SM00382">
    <property type="entry name" value="AAA"/>
    <property type="match status" value="1"/>
</dbReference>
<evidence type="ECO:0000313" key="6">
    <source>
        <dbReference type="EMBL" id="MDK4307423.1"/>
    </source>
</evidence>
<evidence type="ECO:0000256" key="2">
    <source>
        <dbReference type="ARBA" id="ARBA00022741"/>
    </source>
</evidence>
<dbReference type="PANTHER" id="PTHR42794:SF1">
    <property type="entry name" value="HEMIN IMPORT ATP-BINDING PROTEIN HMUV"/>
    <property type="match status" value="1"/>
</dbReference>
<dbReference type="AlphaFoldDB" id="A0AAP4F6L5"/>
<dbReference type="FunFam" id="3.40.50.300:FF:000134">
    <property type="entry name" value="Iron-enterobactin ABC transporter ATP-binding protein"/>
    <property type="match status" value="1"/>
</dbReference>
<dbReference type="PROSITE" id="PS50893">
    <property type="entry name" value="ABC_TRANSPORTER_2"/>
    <property type="match status" value="1"/>
</dbReference>
<feature type="domain" description="ABC transporter" evidence="5">
    <location>
        <begin position="2"/>
        <end position="237"/>
    </location>
</feature>
<sequence length="261" mass="29091">MLKVENLKTGFPNKTVIDDVSFEIKKPGLVGLIGPNGCGKSTLLKSIAGVQPFDGTIHFAGKPLKSYPLSQRVHALSYVAQRSGQRVTLTVREVVQLGRDAGRMPFSAPQPDDAEIVDRALFHCSLEDISDMRLHELSGGQIQRVMVARAMAQQANIMLLDEPTNHLDLYHQHKLMDLLFHLAKEHDIAVVLAIHDLALAARYCDRLLLLHNQKLRADGPPEEVLTTEMLSTVFEVQGQLEYTADEIPFLLVKHPIDHRNS</sequence>
<dbReference type="InterPro" id="IPR017871">
    <property type="entry name" value="ABC_transporter-like_CS"/>
</dbReference>
<keyword evidence="3 6" id="KW-0067">ATP-binding</keyword>
<evidence type="ECO:0000259" key="5">
    <source>
        <dbReference type="PROSITE" id="PS50893"/>
    </source>
</evidence>
<evidence type="ECO:0000256" key="1">
    <source>
        <dbReference type="ARBA" id="ARBA00022448"/>
    </source>
</evidence>
<dbReference type="InterPro" id="IPR003593">
    <property type="entry name" value="AAA+_ATPase"/>
</dbReference>
<keyword evidence="2" id="KW-0547">Nucleotide-binding</keyword>
<dbReference type="InterPro" id="IPR027417">
    <property type="entry name" value="P-loop_NTPase"/>
</dbReference>
<reference evidence="6" key="1">
    <citation type="submission" date="2023-05" db="EMBL/GenBank/DDBJ databases">
        <title>Metabolic capabilities are highly conserved among human nasal-associated Corynebacterium species in pangenomic analyses.</title>
        <authorList>
            <person name="Tran T.H."/>
            <person name="Roberts A.Q."/>
            <person name="Escapa I.F."/>
            <person name="Gao W."/>
            <person name="Conlan S."/>
            <person name="Kong H."/>
            <person name="Segre J.A."/>
            <person name="Kelly M.S."/>
            <person name="Lemon K.P."/>
        </authorList>
    </citation>
    <scope>NUCLEOTIDE SEQUENCE</scope>
    <source>
        <strain evidence="6">KPL2773</strain>
    </source>
</reference>
<dbReference type="Proteomes" id="UP001224412">
    <property type="component" value="Unassembled WGS sequence"/>
</dbReference>
<dbReference type="CDD" id="cd03214">
    <property type="entry name" value="ABC_Iron-Siderophores_B12_Hemin"/>
    <property type="match status" value="1"/>
</dbReference>
<organism evidence="6 7">
    <name type="scientific">Corynebacterium pseudodiphtheriticum</name>
    <dbReference type="NCBI Taxonomy" id="37637"/>
    <lineage>
        <taxon>Bacteria</taxon>
        <taxon>Bacillati</taxon>
        <taxon>Actinomycetota</taxon>
        <taxon>Actinomycetes</taxon>
        <taxon>Mycobacteriales</taxon>
        <taxon>Corynebacteriaceae</taxon>
        <taxon>Corynebacterium</taxon>
    </lineage>
</organism>
<keyword evidence="1" id="KW-0813">Transport</keyword>
<accession>A0AAP4F6L5</accession>
<dbReference type="GO" id="GO:0005524">
    <property type="term" value="F:ATP binding"/>
    <property type="evidence" value="ECO:0007669"/>
    <property type="project" value="UniProtKB-KW"/>
</dbReference>
<evidence type="ECO:0000256" key="4">
    <source>
        <dbReference type="ARBA" id="ARBA00022967"/>
    </source>
</evidence>
<dbReference type="Gene3D" id="3.40.50.300">
    <property type="entry name" value="P-loop containing nucleotide triphosphate hydrolases"/>
    <property type="match status" value="1"/>
</dbReference>
<dbReference type="GO" id="GO:0016887">
    <property type="term" value="F:ATP hydrolysis activity"/>
    <property type="evidence" value="ECO:0007669"/>
    <property type="project" value="InterPro"/>
</dbReference>
<gene>
    <name evidence="6" type="ORF">QPX42_07725</name>
</gene>
<dbReference type="SUPFAM" id="SSF52540">
    <property type="entry name" value="P-loop containing nucleoside triphosphate hydrolases"/>
    <property type="match status" value="1"/>
</dbReference>
<dbReference type="PROSITE" id="PS00211">
    <property type="entry name" value="ABC_TRANSPORTER_1"/>
    <property type="match status" value="1"/>
</dbReference>
<keyword evidence="4" id="KW-1278">Translocase</keyword>
<name>A0AAP4F6L5_9CORY</name>
<dbReference type="EMBL" id="JASNVH010000011">
    <property type="protein sequence ID" value="MDK4307423.1"/>
    <property type="molecule type" value="Genomic_DNA"/>
</dbReference>